<dbReference type="RefSeq" id="WP_169465624.1">
    <property type="nucleotide sequence ID" value="NZ_JABBGG010000005.1"/>
</dbReference>
<comment type="caution">
    <text evidence="5">The sequence shown here is derived from an EMBL/GenBank/DDBJ whole genome shotgun (WGS) entry which is preliminary data.</text>
</comment>
<dbReference type="Proteomes" id="UP000583752">
    <property type="component" value="Unassembled WGS sequence"/>
</dbReference>
<dbReference type="InterPro" id="IPR011057">
    <property type="entry name" value="Mss4-like_sf"/>
</dbReference>
<keyword evidence="3" id="KW-0862">Zinc</keyword>
<dbReference type="GO" id="GO:0016846">
    <property type="term" value="F:carbon-sulfur lyase activity"/>
    <property type="evidence" value="ECO:0007669"/>
    <property type="project" value="InterPro"/>
</dbReference>
<protein>
    <submittedName>
        <fullName evidence="5">GFA family protein</fullName>
    </submittedName>
</protein>
<name>A0A848HSE6_9BURK</name>
<proteinExistence type="inferred from homology"/>
<reference evidence="5 6" key="1">
    <citation type="submission" date="2020-04" db="EMBL/GenBank/DDBJ databases">
        <title>Massilia sp. RP-1-19 isolated from soil.</title>
        <authorList>
            <person name="Dahal R.H."/>
        </authorList>
    </citation>
    <scope>NUCLEOTIDE SEQUENCE [LARGE SCALE GENOMIC DNA]</scope>
    <source>
        <strain evidence="5 6">RP-1-19</strain>
    </source>
</reference>
<dbReference type="Gene3D" id="2.170.150.70">
    <property type="match status" value="1"/>
</dbReference>
<dbReference type="PANTHER" id="PTHR28620:SF1">
    <property type="entry name" value="CENP-V_GFA DOMAIN-CONTAINING PROTEIN"/>
    <property type="match status" value="1"/>
</dbReference>
<dbReference type="PANTHER" id="PTHR28620">
    <property type="entry name" value="CENTROMERE PROTEIN V"/>
    <property type="match status" value="1"/>
</dbReference>
<evidence type="ECO:0000259" key="4">
    <source>
        <dbReference type="PROSITE" id="PS51891"/>
    </source>
</evidence>
<dbReference type="AlphaFoldDB" id="A0A848HSE6"/>
<accession>A0A848HSE6</accession>
<keyword evidence="2" id="KW-0479">Metal-binding</keyword>
<sequence length="130" mass="14280">MKTYHGSCHCGALRFEADIDLGQGTLKCNCSICRKRRFWPAIVRPGAFRLLDGTPSVYLFGARRDHHYFCKDCGVHTHGTGTSPRWGAFYAVSVTCLDDASDKELAAAPTTFIDGRSDCWDAAPAVASYL</sequence>
<dbReference type="PROSITE" id="PS51891">
    <property type="entry name" value="CENP_V_GFA"/>
    <property type="match status" value="1"/>
</dbReference>
<evidence type="ECO:0000313" key="5">
    <source>
        <dbReference type="EMBL" id="NML61578.1"/>
    </source>
</evidence>
<feature type="domain" description="CENP-V/GFA" evidence="4">
    <location>
        <begin position="4"/>
        <end position="121"/>
    </location>
</feature>
<evidence type="ECO:0000313" key="6">
    <source>
        <dbReference type="Proteomes" id="UP000583752"/>
    </source>
</evidence>
<dbReference type="Pfam" id="PF04828">
    <property type="entry name" value="GFA"/>
    <property type="match status" value="1"/>
</dbReference>
<dbReference type="EMBL" id="JABBGG010000005">
    <property type="protein sequence ID" value="NML61578.1"/>
    <property type="molecule type" value="Genomic_DNA"/>
</dbReference>
<evidence type="ECO:0000256" key="2">
    <source>
        <dbReference type="ARBA" id="ARBA00022723"/>
    </source>
</evidence>
<dbReference type="SUPFAM" id="SSF51316">
    <property type="entry name" value="Mss4-like"/>
    <property type="match status" value="1"/>
</dbReference>
<evidence type="ECO:0000256" key="1">
    <source>
        <dbReference type="ARBA" id="ARBA00005495"/>
    </source>
</evidence>
<dbReference type="GO" id="GO:0046872">
    <property type="term" value="F:metal ion binding"/>
    <property type="evidence" value="ECO:0007669"/>
    <property type="project" value="UniProtKB-KW"/>
</dbReference>
<comment type="similarity">
    <text evidence="1">Belongs to the Gfa family.</text>
</comment>
<keyword evidence="6" id="KW-1185">Reference proteome</keyword>
<evidence type="ECO:0000256" key="3">
    <source>
        <dbReference type="ARBA" id="ARBA00022833"/>
    </source>
</evidence>
<gene>
    <name evidence="5" type="ORF">HHL21_10900</name>
</gene>
<dbReference type="InterPro" id="IPR052355">
    <property type="entry name" value="CENP-V-like"/>
</dbReference>
<organism evidence="5 6">
    <name type="scientific">Massilia polaris</name>
    <dbReference type="NCBI Taxonomy" id="2728846"/>
    <lineage>
        <taxon>Bacteria</taxon>
        <taxon>Pseudomonadati</taxon>
        <taxon>Pseudomonadota</taxon>
        <taxon>Betaproteobacteria</taxon>
        <taxon>Burkholderiales</taxon>
        <taxon>Oxalobacteraceae</taxon>
        <taxon>Telluria group</taxon>
        <taxon>Massilia</taxon>
    </lineage>
</organism>
<dbReference type="InterPro" id="IPR006913">
    <property type="entry name" value="CENP-V/GFA"/>
</dbReference>